<dbReference type="AlphaFoldDB" id="A0ABC8RHH0"/>
<protein>
    <recommendedName>
        <fullName evidence="3">Reverse transcriptase Ty1/copia-type domain-containing protein</fullName>
    </recommendedName>
</protein>
<evidence type="ECO:0000313" key="2">
    <source>
        <dbReference type="Proteomes" id="UP001642360"/>
    </source>
</evidence>
<proteinExistence type="predicted"/>
<evidence type="ECO:0008006" key="3">
    <source>
        <dbReference type="Google" id="ProtNLM"/>
    </source>
</evidence>
<dbReference type="EMBL" id="CAUOFW020001391">
    <property type="protein sequence ID" value="CAK9144425.1"/>
    <property type="molecule type" value="Genomic_DNA"/>
</dbReference>
<keyword evidence="2" id="KW-1185">Reference proteome</keyword>
<accession>A0ABC8RHH0</accession>
<dbReference type="PANTHER" id="PTHR11439">
    <property type="entry name" value="GAG-POL-RELATED RETROTRANSPOSON"/>
    <property type="match status" value="1"/>
</dbReference>
<dbReference type="PANTHER" id="PTHR11439:SF524">
    <property type="entry name" value="RNA-DIRECTED DNA POLYMERASE, PROTEIN KINASE RLK-PELLE-DLSV FAMILY"/>
    <property type="match status" value="1"/>
</dbReference>
<sequence>MKDLGPLHFFLGLEIKHTSTGLFINQEKYTKDLLHKTNMSTCKSCKTPCVSATRLRKTDDTLLPDPTVYRSVVGALQYLTFTGPNIQFAINYTCQFIQCPTDVHYAAVKRILRYHQGTSSYGLTCVKSNLSLTAYADAD</sequence>
<evidence type="ECO:0000313" key="1">
    <source>
        <dbReference type="EMBL" id="CAK9144425.1"/>
    </source>
</evidence>
<name>A0ABC8RHH0_9AQUA</name>
<organism evidence="1 2">
    <name type="scientific">Ilex paraguariensis</name>
    <name type="common">yerba mate</name>
    <dbReference type="NCBI Taxonomy" id="185542"/>
    <lineage>
        <taxon>Eukaryota</taxon>
        <taxon>Viridiplantae</taxon>
        <taxon>Streptophyta</taxon>
        <taxon>Embryophyta</taxon>
        <taxon>Tracheophyta</taxon>
        <taxon>Spermatophyta</taxon>
        <taxon>Magnoliopsida</taxon>
        <taxon>eudicotyledons</taxon>
        <taxon>Gunneridae</taxon>
        <taxon>Pentapetalae</taxon>
        <taxon>asterids</taxon>
        <taxon>campanulids</taxon>
        <taxon>Aquifoliales</taxon>
        <taxon>Aquifoliaceae</taxon>
        <taxon>Ilex</taxon>
    </lineage>
</organism>
<gene>
    <name evidence="1" type="ORF">ILEXP_LOCUS12176</name>
</gene>
<comment type="caution">
    <text evidence="1">The sequence shown here is derived from an EMBL/GenBank/DDBJ whole genome shotgun (WGS) entry which is preliminary data.</text>
</comment>
<reference evidence="1 2" key="1">
    <citation type="submission" date="2024-02" db="EMBL/GenBank/DDBJ databases">
        <authorList>
            <person name="Vignale AGUSTIN F."/>
            <person name="Sosa J E."/>
            <person name="Modenutti C."/>
        </authorList>
    </citation>
    <scope>NUCLEOTIDE SEQUENCE [LARGE SCALE GENOMIC DNA]</scope>
</reference>
<dbReference type="Proteomes" id="UP001642360">
    <property type="component" value="Unassembled WGS sequence"/>
</dbReference>